<keyword evidence="1" id="KW-0472">Membrane</keyword>
<keyword evidence="1" id="KW-1133">Transmembrane helix</keyword>
<sequence length="117" mass="12658">MISLRRARMSCAISALLVSLTWGLGYSLFHPSEELGPWLAIAGSLPPLLFAVGVLQGKVLPTALLGFFALFYMAHGFTELMANPEVRGLATALSLFSLALFLTAGHSLRVQSRQPRE</sequence>
<gene>
    <name evidence="2" type="ORF">VCB98_03000</name>
</gene>
<dbReference type="InterPro" id="IPR018643">
    <property type="entry name" value="DUF2069_membrane"/>
</dbReference>
<dbReference type="AlphaFoldDB" id="A0AAP6JD57"/>
<organism evidence="2 3">
    <name type="scientific">Natronospira elongata</name>
    <dbReference type="NCBI Taxonomy" id="3110268"/>
    <lineage>
        <taxon>Bacteria</taxon>
        <taxon>Pseudomonadati</taxon>
        <taxon>Pseudomonadota</taxon>
        <taxon>Gammaproteobacteria</taxon>
        <taxon>Natronospirales</taxon>
        <taxon>Natronospiraceae</taxon>
        <taxon>Natronospira</taxon>
    </lineage>
</organism>
<feature type="transmembrane region" description="Helical" evidence="1">
    <location>
        <begin position="88"/>
        <end position="108"/>
    </location>
</feature>
<keyword evidence="1" id="KW-0812">Transmembrane</keyword>
<evidence type="ECO:0000313" key="3">
    <source>
        <dbReference type="Proteomes" id="UP001302316"/>
    </source>
</evidence>
<name>A0AAP6JD57_9GAMM</name>
<protein>
    <submittedName>
        <fullName evidence="2">DUF2069 domain-containing protein</fullName>
    </submittedName>
</protein>
<evidence type="ECO:0000256" key="1">
    <source>
        <dbReference type="SAM" id="Phobius"/>
    </source>
</evidence>
<reference evidence="2 3" key="1">
    <citation type="submission" date="2023-12" db="EMBL/GenBank/DDBJ databases">
        <title>Whole-genome sequencing of halo(alkali)philic microorganisms from hypersaline lakes.</title>
        <authorList>
            <person name="Sorokin D.Y."/>
            <person name="Merkel A.Y."/>
            <person name="Messina E."/>
            <person name="Yakimov M."/>
        </authorList>
    </citation>
    <scope>NUCLEOTIDE SEQUENCE [LARGE SCALE GENOMIC DNA]</scope>
    <source>
        <strain evidence="2 3">AB-CW1</strain>
    </source>
</reference>
<keyword evidence="3" id="KW-1185">Reference proteome</keyword>
<feature type="transmembrane region" description="Helical" evidence="1">
    <location>
        <begin position="62"/>
        <end position="82"/>
    </location>
</feature>
<dbReference type="Proteomes" id="UP001302316">
    <property type="component" value="Unassembled WGS sequence"/>
</dbReference>
<proteinExistence type="predicted"/>
<comment type="caution">
    <text evidence="2">The sequence shown here is derived from an EMBL/GenBank/DDBJ whole genome shotgun (WGS) entry which is preliminary data.</text>
</comment>
<dbReference type="RefSeq" id="WP_346050347.1">
    <property type="nucleotide sequence ID" value="NZ_JAYGII010000004.1"/>
</dbReference>
<accession>A0AAP6JD57</accession>
<feature type="transmembrane region" description="Helical" evidence="1">
    <location>
        <begin position="35"/>
        <end position="55"/>
    </location>
</feature>
<evidence type="ECO:0000313" key="2">
    <source>
        <dbReference type="EMBL" id="MEA5444781.1"/>
    </source>
</evidence>
<dbReference type="EMBL" id="JAYGII010000004">
    <property type="protein sequence ID" value="MEA5444781.1"/>
    <property type="molecule type" value="Genomic_DNA"/>
</dbReference>
<dbReference type="Pfam" id="PF09842">
    <property type="entry name" value="DUF2069"/>
    <property type="match status" value="1"/>
</dbReference>